<gene>
    <name evidence="2" type="ORF">M422DRAFT_259602</name>
</gene>
<name>A0A0C9USH1_SPHS4</name>
<organism evidence="2 3">
    <name type="scientific">Sphaerobolus stellatus (strain SS14)</name>
    <dbReference type="NCBI Taxonomy" id="990650"/>
    <lineage>
        <taxon>Eukaryota</taxon>
        <taxon>Fungi</taxon>
        <taxon>Dikarya</taxon>
        <taxon>Basidiomycota</taxon>
        <taxon>Agaricomycotina</taxon>
        <taxon>Agaricomycetes</taxon>
        <taxon>Phallomycetidae</taxon>
        <taxon>Geastrales</taxon>
        <taxon>Sphaerobolaceae</taxon>
        <taxon>Sphaerobolus</taxon>
    </lineage>
</organism>
<feature type="region of interest" description="Disordered" evidence="1">
    <location>
        <begin position="310"/>
        <end position="350"/>
    </location>
</feature>
<evidence type="ECO:0000313" key="2">
    <source>
        <dbReference type="EMBL" id="KIJ37764.1"/>
    </source>
</evidence>
<dbReference type="EMBL" id="KN837166">
    <property type="protein sequence ID" value="KIJ37764.1"/>
    <property type="molecule type" value="Genomic_DNA"/>
</dbReference>
<dbReference type="Proteomes" id="UP000054279">
    <property type="component" value="Unassembled WGS sequence"/>
</dbReference>
<reference evidence="2 3" key="1">
    <citation type="submission" date="2014-06" db="EMBL/GenBank/DDBJ databases">
        <title>Evolutionary Origins and Diversification of the Mycorrhizal Mutualists.</title>
        <authorList>
            <consortium name="DOE Joint Genome Institute"/>
            <consortium name="Mycorrhizal Genomics Consortium"/>
            <person name="Kohler A."/>
            <person name="Kuo A."/>
            <person name="Nagy L.G."/>
            <person name="Floudas D."/>
            <person name="Copeland A."/>
            <person name="Barry K.W."/>
            <person name="Cichocki N."/>
            <person name="Veneault-Fourrey C."/>
            <person name="LaButti K."/>
            <person name="Lindquist E.A."/>
            <person name="Lipzen A."/>
            <person name="Lundell T."/>
            <person name="Morin E."/>
            <person name="Murat C."/>
            <person name="Riley R."/>
            <person name="Ohm R."/>
            <person name="Sun H."/>
            <person name="Tunlid A."/>
            <person name="Henrissat B."/>
            <person name="Grigoriev I.V."/>
            <person name="Hibbett D.S."/>
            <person name="Martin F."/>
        </authorList>
    </citation>
    <scope>NUCLEOTIDE SEQUENCE [LARGE SCALE GENOMIC DNA]</scope>
    <source>
        <strain evidence="2 3">SS14</strain>
    </source>
</reference>
<evidence type="ECO:0000313" key="3">
    <source>
        <dbReference type="Proteomes" id="UP000054279"/>
    </source>
</evidence>
<protein>
    <submittedName>
        <fullName evidence="2">Unplaced genomic scaffold SPHSTscaffold_91, whole genome shotgun sequence</fullName>
    </submittedName>
</protein>
<dbReference type="AlphaFoldDB" id="A0A0C9USH1"/>
<proteinExistence type="predicted"/>
<keyword evidence="3" id="KW-1185">Reference proteome</keyword>
<accession>A0A0C9USH1</accession>
<dbReference type="HOGENOM" id="CLU_792667_0_0_1"/>
<dbReference type="OrthoDB" id="4742101at2759"/>
<evidence type="ECO:0000256" key="1">
    <source>
        <dbReference type="SAM" id="MobiDB-lite"/>
    </source>
</evidence>
<sequence length="350" mass="38719">MDLTPRRQCCSDLGDPAFDESDSELHPFHGAYQQPIKLRHHIALPSSIPSPSITSLSLPRLFPNSMASKFIPEFHGPLTASSLTAWLGQCDDGFAIYSAMKTDKSPDLNVMTKIRLTGSQLKESTAAAWWTAGRKEFLTTMTYETFVKKLEGRFMPKGYKLVALRTLFLCSQGRSQFSDYAAALVEAHNALSEKVINANLYKYHLLFHSHTLLLLRILVLPNLNISDMAFDDLASLMSMQWESFIAESAGHNICAAPASASTSMPPAINSTAPAARNGLPPLTNTERKTLSAAGGCWECVVDGYHLAPQQRRSDRSTSVVTQTKDSKRTRREQTPDSLPHRFAGAHYTNR</sequence>